<dbReference type="EMBL" id="MCFI01000015">
    <property type="protein sequence ID" value="ORY79441.1"/>
    <property type="molecule type" value="Genomic_DNA"/>
</dbReference>
<dbReference type="RefSeq" id="XP_040723812.1">
    <property type="nucleotide sequence ID" value="XM_040872526.1"/>
</dbReference>
<gene>
    <name evidence="2" type="ORF">BCR37DRAFT_90865</name>
</gene>
<keyword evidence="3" id="KW-1185">Reference proteome</keyword>
<proteinExistence type="predicted"/>
<dbReference type="Proteomes" id="UP000193685">
    <property type="component" value="Unassembled WGS sequence"/>
</dbReference>
<accession>A0A1Y2F6D4</accession>
<organism evidence="2 3">
    <name type="scientific">Protomyces lactucae-debilis</name>
    <dbReference type="NCBI Taxonomy" id="2754530"/>
    <lineage>
        <taxon>Eukaryota</taxon>
        <taxon>Fungi</taxon>
        <taxon>Dikarya</taxon>
        <taxon>Ascomycota</taxon>
        <taxon>Taphrinomycotina</taxon>
        <taxon>Taphrinomycetes</taxon>
        <taxon>Taphrinales</taxon>
        <taxon>Protomycetaceae</taxon>
        <taxon>Protomyces</taxon>
    </lineage>
</organism>
<reference evidence="2 3" key="1">
    <citation type="submission" date="2016-07" db="EMBL/GenBank/DDBJ databases">
        <title>Pervasive Adenine N6-methylation of Active Genes in Fungi.</title>
        <authorList>
            <consortium name="DOE Joint Genome Institute"/>
            <person name="Mondo S.J."/>
            <person name="Dannebaum R.O."/>
            <person name="Kuo R.C."/>
            <person name="Labutti K."/>
            <person name="Haridas S."/>
            <person name="Kuo A."/>
            <person name="Salamov A."/>
            <person name="Ahrendt S.R."/>
            <person name="Lipzen A."/>
            <person name="Sullivan W."/>
            <person name="Andreopoulos W.B."/>
            <person name="Clum A."/>
            <person name="Lindquist E."/>
            <person name="Daum C."/>
            <person name="Ramamoorthy G.K."/>
            <person name="Gryganskyi A."/>
            <person name="Culley D."/>
            <person name="Magnuson J.K."/>
            <person name="James T.Y."/>
            <person name="O'Malley M.A."/>
            <person name="Stajich J.E."/>
            <person name="Spatafora J.W."/>
            <person name="Visel A."/>
            <person name="Grigoriev I.V."/>
        </authorList>
    </citation>
    <scope>NUCLEOTIDE SEQUENCE [LARGE SCALE GENOMIC DNA]</scope>
    <source>
        <strain evidence="2 3">12-1054</strain>
    </source>
</reference>
<evidence type="ECO:0000313" key="2">
    <source>
        <dbReference type="EMBL" id="ORY79441.1"/>
    </source>
</evidence>
<dbReference type="GeneID" id="63789125"/>
<feature type="chain" id="PRO_5012350122" evidence="1">
    <location>
        <begin position="25"/>
        <end position="194"/>
    </location>
</feature>
<keyword evidence="1" id="KW-0732">Signal</keyword>
<name>A0A1Y2F6D4_PROLT</name>
<protein>
    <submittedName>
        <fullName evidence="2">Uncharacterized protein</fullName>
    </submittedName>
</protein>
<evidence type="ECO:0000313" key="3">
    <source>
        <dbReference type="Proteomes" id="UP000193685"/>
    </source>
</evidence>
<feature type="signal peptide" evidence="1">
    <location>
        <begin position="1"/>
        <end position="24"/>
    </location>
</feature>
<comment type="caution">
    <text evidence="2">The sequence shown here is derived from an EMBL/GenBank/DDBJ whole genome shotgun (WGS) entry which is preliminary data.</text>
</comment>
<dbReference type="AlphaFoldDB" id="A0A1Y2F6D4"/>
<evidence type="ECO:0000256" key="1">
    <source>
        <dbReference type="SAM" id="SignalP"/>
    </source>
</evidence>
<sequence>MMASNAKGHLALSLLLFLQQGGQAKEPDCKMLAVRAETRVTFESKVHPACGQCWSFGTSRDKELEAISCPDVCDERIADLMYDTSKYRLDPCIHVMKSDNLSQWDILFRNPNGRDMQSTAPGLKICQCAVTIIVQRLVNQVTDTNPQQSTLNTNYCVKPEKRIVEAKLKIINDNWYPALSRLGEESGGTKHDVK</sequence>